<protein>
    <submittedName>
        <fullName evidence="2">Uncharacterized protein</fullName>
    </submittedName>
</protein>
<evidence type="ECO:0000313" key="3">
    <source>
        <dbReference type="Proteomes" id="UP000092716"/>
    </source>
</evidence>
<proteinExistence type="predicted"/>
<dbReference type="OrthoDB" id="379527at2759"/>
<dbReference type="EMBL" id="CP016246">
    <property type="protein sequence ID" value="ANQ07833.1"/>
    <property type="molecule type" value="Genomic_DNA"/>
</dbReference>
<dbReference type="KEGG" id="pcot:PCOAH_00022870"/>
<evidence type="ECO:0000313" key="2">
    <source>
        <dbReference type="EMBL" id="ANQ07833.1"/>
    </source>
</evidence>
<dbReference type="AlphaFoldDB" id="A0A1B1DYH0"/>
<organism evidence="2 3">
    <name type="scientific">Plasmodium coatneyi</name>
    <dbReference type="NCBI Taxonomy" id="208452"/>
    <lineage>
        <taxon>Eukaryota</taxon>
        <taxon>Sar</taxon>
        <taxon>Alveolata</taxon>
        <taxon>Apicomplexa</taxon>
        <taxon>Aconoidasida</taxon>
        <taxon>Haemosporida</taxon>
        <taxon>Plasmodiidae</taxon>
        <taxon>Plasmodium</taxon>
    </lineage>
</organism>
<accession>A0A1B1DYH0</accession>
<evidence type="ECO:0000256" key="1">
    <source>
        <dbReference type="SAM" id="MobiDB-lite"/>
    </source>
</evidence>
<gene>
    <name evidence="2" type="ORF">PCOAH_00022870</name>
</gene>
<keyword evidence="3" id="KW-1185">Reference proteome</keyword>
<dbReference type="VEuPathDB" id="PlasmoDB:PCOAH_00022870"/>
<dbReference type="GeneID" id="30909013"/>
<feature type="region of interest" description="Disordered" evidence="1">
    <location>
        <begin position="85"/>
        <end position="113"/>
    </location>
</feature>
<sequence length="289" mass="33673">MAAFKPYKFVLFDKNVKNSNLYKQIIAHLDLSILCKEIYVSEKFCPFKYEHVSRNKLVYFSDHNLVDKLKCRPLERNNEEHLRQFASRGTQHAHDRTDEEDKSEAKKQHTNTTIGEQSEMPNNILYKNDEENMNPLVSFFTYDEKEKDDFFNTLNLNRKYEVDHINILSLSNCDFIVDALRREPCKQRISIFCPSYIIQDGGGDRGDHGGSHVNGASANFEGKKNVPKRLSDFLYTIVSDFLPLNYKHILMSDLIRAIIVNSELCQGREREDVEVLKFMDMMQIIGKTV</sequence>
<feature type="compositionally biased region" description="Basic and acidic residues" evidence="1">
    <location>
        <begin position="92"/>
        <end position="107"/>
    </location>
</feature>
<dbReference type="Proteomes" id="UP000092716">
    <property type="component" value="Chromosome 8"/>
</dbReference>
<dbReference type="RefSeq" id="XP_019914528.1">
    <property type="nucleotide sequence ID" value="XM_020059094.1"/>
</dbReference>
<name>A0A1B1DYH0_9APIC</name>
<reference evidence="3" key="1">
    <citation type="submission" date="2016-06" db="EMBL/GenBank/DDBJ databases">
        <title>First high quality genome sequence of Plasmodium coatneyi using continuous long reads from single molecule, real-time sequencing.</title>
        <authorList>
            <person name="Chien J.-T."/>
            <person name="Pakala S.B."/>
            <person name="Geraldo J.A."/>
            <person name="Lapp S.A."/>
            <person name="Barnwell J.W."/>
            <person name="Kissinger J.C."/>
            <person name="Galinski M.R."/>
            <person name="Humphrey J.C."/>
        </authorList>
    </citation>
    <scope>NUCLEOTIDE SEQUENCE [LARGE SCALE GENOMIC DNA]</scope>
    <source>
        <strain evidence="3">Hackeri</strain>
    </source>
</reference>